<name>A0ABC9DTP8_9POAL</name>
<dbReference type="PANTHER" id="PTHR46610:SF19">
    <property type="entry name" value="OS06G0147400 PROTEIN"/>
    <property type="match status" value="1"/>
</dbReference>
<dbReference type="EMBL" id="OZ075144">
    <property type="protein sequence ID" value="CAL5044601.1"/>
    <property type="molecule type" value="Genomic_DNA"/>
</dbReference>
<feature type="region of interest" description="Disordered" evidence="1">
    <location>
        <begin position="1"/>
        <end position="26"/>
    </location>
</feature>
<keyword evidence="2" id="KW-1133">Transmembrane helix</keyword>
<accession>A0ABC9DTP8</accession>
<proteinExistence type="predicted"/>
<dbReference type="Proteomes" id="UP001497457">
    <property type="component" value="Chromosome 34rd"/>
</dbReference>
<sequence>MAAPDPSARHHHKHEDPAAPATARTRRPSSSSVALLAGLAVNLVLCLRRVRDDRGAIGFVAFSHLNLLLLFGAIRCFDLAPPGSPARSRARLAAWLLTTTLTASFTWKIGEVLPLGFAIAAWAMSVATVLAGFYLMFLAGEK</sequence>
<feature type="transmembrane region" description="Helical" evidence="2">
    <location>
        <begin position="115"/>
        <end position="137"/>
    </location>
</feature>
<organism evidence="3 4">
    <name type="scientific">Urochloa decumbens</name>
    <dbReference type="NCBI Taxonomy" id="240449"/>
    <lineage>
        <taxon>Eukaryota</taxon>
        <taxon>Viridiplantae</taxon>
        <taxon>Streptophyta</taxon>
        <taxon>Embryophyta</taxon>
        <taxon>Tracheophyta</taxon>
        <taxon>Spermatophyta</taxon>
        <taxon>Magnoliopsida</taxon>
        <taxon>Liliopsida</taxon>
        <taxon>Poales</taxon>
        <taxon>Poaceae</taxon>
        <taxon>PACMAD clade</taxon>
        <taxon>Panicoideae</taxon>
        <taxon>Panicodae</taxon>
        <taxon>Paniceae</taxon>
        <taxon>Melinidinae</taxon>
        <taxon>Urochloa</taxon>
    </lineage>
</organism>
<keyword evidence="2" id="KW-0812">Transmembrane</keyword>
<keyword evidence="2" id="KW-0472">Membrane</keyword>
<dbReference type="InterPro" id="IPR045501">
    <property type="entry name" value="DUF6490"/>
</dbReference>
<dbReference type="Pfam" id="PF20100">
    <property type="entry name" value="DUF6490"/>
    <property type="match status" value="1"/>
</dbReference>
<feature type="transmembrane region" description="Helical" evidence="2">
    <location>
        <begin position="56"/>
        <end position="80"/>
    </location>
</feature>
<evidence type="ECO:0000256" key="2">
    <source>
        <dbReference type="SAM" id="Phobius"/>
    </source>
</evidence>
<dbReference type="AlphaFoldDB" id="A0ABC9DTP8"/>
<evidence type="ECO:0000256" key="1">
    <source>
        <dbReference type="SAM" id="MobiDB-lite"/>
    </source>
</evidence>
<gene>
    <name evidence="3" type="ORF">URODEC1_LOCUS88380</name>
</gene>
<dbReference type="PANTHER" id="PTHR46610">
    <property type="entry name" value="OS05G0181300 PROTEIN"/>
    <property type="match status" value="1"/>
</dbReference>
<reference evidence="3" key="1">
    <citation type="submission" date="2024-10" db="EMBL/GenBank/DDBJ databases">
        <authorList>
            <person name="Ryan C."/>
        </authorList>
    </citation>
    <scope>NUCLEOTIDE SEQUENCE [LARGE SCALE GENOMIC DNA]</scope>
</reference>
<evidence type="ECO:0000313" key="4">
    <source>
        <dbReference type="Proteomes" id="UP001497457"/>
    </source>
</evidence>
<evidence type="ECO:0000313" key="3">
    <source>
        <dbReference type="EMBL" id="CAL5044601.1"/>
    </source>
</evidence>
<protein>
    <submittedName>
        <fullName evidence="3">Uncharacterized protein</fullName>
    </submittedName>
</protein>
<keyword evidence="4" id="KW-1185">Reference proteome</keyword>